<comment type="caution">
    <text evidence="6">The sequence shown here is derived from an EMBL/GenBank/DDBJ whole genome shotgun (WGS) entry which is preliminary data.</text>
</comment>
<dbReference type="PIRSF" id="PIRSF003085">
    <property type="entry name" value="CMAS"/>
    <property type="match status" value="1"/>
</dbReference>
<evidence type="ECO:0000256" key="5">
    <source>
        <dbReference type="ARBA" id="ARBA00023098"/>
    </source>
</evidence>
<evidence type="ECO:0000256" key="4">
    <source>
        <dbReference type="ARBA" id="ARBA00022691"/>
    </source>
</evidence>
<dbReference type="Proteomes" id="UP000334990">
    <property type="component" value="Unassembled WGS sequence"/>
</dbReference>
<evidence type="ECO:0000313" key="7">
    <source>
        <dbReference type="Proteomes" id="UP000334990"/>
    </source>
</evidence>
<gene>
    <name evidence="6" type="primary">cfa_1</name>
    <name evidence="6" type="ORF">Acor_11210</name>
</gene>
<evidence type="ECO:0000313" key="6">
    <source>
        <dbReference type="EMBL" id="GER99057.1"/>
    </source>
</evidence>
<evidence type="ECO:0000256" key="3">
    <source>
        <dbReference type="ARBA" id="ARBA00022679"/>
    </source>
</evidence>
<comment type="similarity">
    <text evidence="1">Belongs to the CFA/CMAS family.</text>
</comment>
<dbReference type="GO" id="GO:0032259">
    <property type="term" value="P:methylation"/>
    <property type="evidence" value="ECO:0007669"/>
    <property type="project" value="UniProtKB-KW"/>
</dbReference>
<dbReference type="GO" id="GO:0008168">
    <property type="term" value="F:methyltransferase activity"/>
    <property type="evidence" value="ECO:0007669"/>
    <property type="project" value="UniProtKB-KW"/>
</dbReference>
<accession>A0A5M3VXC1</accession>
<evidence type="ECO:0000256" key="1">
    <source>
        <dbReference type="ARBA" id="ARBA00010815"/>
    </source>
</evidence>
<dbReference type="Gene3D" id="3.40.50.150">
    <property type="entry name" value="Vaccinia Virus protein VP39"/>
    <property type="match status" value="1"/>
</dbReference>
<keyword evidence="2" id="KW-0489">Methyltransferase</keyword>
<organism evidence="6 7">
    <name type="scientific">Acrocarpospora corrugata</name>
    <dbReference type="NCBI Taxonomy" id="35763"/>
    <lineage>
        <taxon>Bacteria</taxon>
        <taxon>Bacillati</taxon>
        <taxon>Actinomycetota</taxon>
        <taxon>Actinomycetes</taxon>
        <taxon>Streptosporangiales</taxon>
        <taxon>Streptosporangiaceae</taxon>
        <taxon>Acrocarpospora</taxon>
    </lineage>
</organism>
<protein>
    <submittedName>
        <fullName evidence="6">Cyclopropane-fatty-acyl-phospholipid synthase</fullName>
    </submittedName>
</protein>
<dbReference type="PANTHER" id="PTHR43667">
    <property type="entry name" value="CYCLOPROPANE-FATTY-ACYL-PHOSPHOLIPID SYNTHASE"/>
    <property type="match status" value="1"/>
</dbReference>
<keyword evidence="4" id="KW-0949">S-adenosyl-L-methionine</keyword>
<dbReference type="CDD" id="cd02440">
    <property type="entry name" value="AdoMet_MTases"/>
    <property type="match status" value="1"/>
</dbReference>
<dbReference type="RefSeq" id="WP_218034142.1">
    <property type="nucleotide sequence ID" value="NZ_BAAABN010000042.1"/>
</dbReference>
<sequence length="395" mass="43293">MTEIAVASGVAGRLMPLIEELFGGYSPVALRTWDGGSAGPAGAPVVVLRSPQALRQLLWSPGELGLARAYVTGDLDVEGDLADGFRRVWANRGAKPGPAALVRALRAMPEVLGPRPPVPASEAKLRGRRHTRGRDSDAIAHHYDLSNEFYELILDPSMAYSCARWGPGDTLADAQRRKLDLVCRKLDLQRGDRLLDVGCGWGSMILYAAREYGARATGVTVSREQRAFIRTKSAGVEVRLQDYRDIAGEPYDAISSIEMGEHVGEENYPAYAATLFRMVRPGGRVVVQQMARGANAPGGGPFIERYIAPGMHMRPVGRTVAMFEEAGFEAVHVESMREDYARTVRAWYETFAHNYDRAVALVGPEVARVWRLYLVGGALAFEQGRMSVHQITLAR</sequence>
<dbReference type="GO" id="GO:0008610">
    <property type="term" value="P:lipid biosynthetic process"/>
    <property type="evidence" value="ECO:0007669"/>
    <property type="project" value="InterPro"/>
</dbReference>
<dbReference type="InterPro" id="IPR050723">
    <property type="entry name" value="CFA/CMAS"/>
</dbReference>
<keyword evidence="7" id="KW-1185">Reference proteome</keyword>
<dbReference type="Pfam" id="PF02353">
    <property type="entry name" value="CMAS"/>
    <property type="match status" value="1"/>
</dbReference>
<name>A0A5M3VXC1_9ACTN</name>
<dbReference type="EMBL" id="BLAD01000038">
    <property type="protein sequence ID" value="GER99057.1"/>
    <property type="molecule type" value="Genomic_DNA"/>
</dbReference>
<dbReference type="InterPro" id="IPR003333">
    <property type="entry name" value="CMAS"/>
</dbReference>
<dbReference type="AlphaFoldDB" id="A0A5M3VXC1"/>
<dbReference type="SUPFAM" id="SSF53335">
    <property type="entry name" value="S-adenosyl-L-methionine-dependent methyltransferases"/>
    <property type="match status" value="1"/>
</dbReference>
<proteinExistence type="inferred from homology"/>
<evidence type="ECO:0000256" key="2">
    <source>
        <dbReference type="ARBA" id="ARBA00022603"/>
    </source>
</evidence>
<keyword evidence="3" id="KW-0808">Transferase</keyword>
<dbReference type="PANTHER" id="PTHR43667:SF1">
    <property type="entry name" value="CYCLOPROPANE-FATTY-ACYL-PHOSPHOLIPID SYNTHASE"/>
    <property type="match status" value="1"/>
</dbReference>
<keyword evidence="5" id="KW-0443">Lipid metabolism</keyword>
<dbReference type="InterPro" id="IPR029063">
    <property type="entry name" value="SAM-dependent_MTases_sf"/>
</dbReference>
<reference evidence="6 7" key="1">
    <citation type="submission" date="2019-10" db="EMBL/GenBank/DDBJ databases">
        <title>Whole genome shotgun sequence of Acrocarpospora corrugata NBRC 13972.</title>
        <authorList>
            <person name="Ichikawa N."/>
            <person name="Kimura A."/>
            <person name="Kitahashi Y."/>
            <person name="Komaki H."/>
            <person name="Oguchi A."/>
        </authorList>
    </citation>
    <scope>NUCLEOTIDE SEQUENCE [LARGE SCALE GENOMIC DNA]</scope>
    <source>
        <strain evidence="6 7">NBRC 13972</strain>
    </source>
</reference>